<keyword evidence="6 12" id="KW-0441">Lipid A biosynthesis</keyword>
<comment type="function">
    <text evidence="2 12">Catalyzes the hydrolysis of UDP-3-O-myristoyl-N-acetylglucosamine to form UDP-3-O-myristoylglucosamine and acetate, the committed step in lipid A biosynthesis.</text>
</comment>
<keyword evidence="7 12" id="KW-0479">Metal-binding</keyword>
<feature type="binding site" evidence="12">
    <location>
        <position position="241"/>
    </location>
    <ligand>
        <name>Zn(2+)</name>
        <dbReference type="ChEBI" id="CHEBI:29105"/>
    </ligand>
</feature>
<proteinExistence type="inferred from homology"/>
<reference evidence="13 14" key="1">
    <citation type="submission" date="2024-09" db="EMBL/GenBank/DDBJ databases">
        <title>Laminarin stimulates single cell rates of sulfate reduction while oxygen inhibits transcriptomic activity in coastal marine sediment.</title>
        <authorList>
            <person name="Lindsay M."/>
            <person name="Orcutt B."/>
            <person name="Emerson D."/>
            <person name="Stepanauskas R."/>
            <person name="D'Angelo T."/>
        </authorList>
    </citation>
    <scope>NUCLEOTIDE SEQUENCE [LARGE SCALE GENOMIC DNA]</scope>
    <source>
        <strain evidence="13">SAG AM-311-K15</strain>
    </source>
</reference>
<sequence>MNRKFEKQKTLAREVSFCGIGLHSGKNVTMTLKPVASDTGIIFHRTDRSNGSASILSNFSNVVNVDHSTNLGNTRGDCVIRTVEHLLAALHAFGIDNLLVELDGPEVPIADGSSKPLVSLIENAGTRELPYYKERMYIRKPVEYSDGDKFIRISPHKKLKITYHIDFRHHLIGKQSYSLVLTKNSFVKKIASARTFCLLHEVEYLRKNGLAKGGSLKNAVVVAEDKVLNGGLRYNDEFVRHKVLDLLGDLSLIGKSLVGHVEVYKGGHHLHTKLIQEIFSRPDSYTIEKAGSKPFPVSAPMSLQKRADHIERLEFFPLPNTAL</sequence>
<dbReference type="GO" id="GO:0103117">
    <property type="term" value="F:UDP-3-O-acyl-N-acetylglucosamine deacetylase activity"/>
    <property type="evidence" value="ECO:0007669"/>
    <property type="project" value="UniProtKB-EC"/>
</dbReference>
<evidence type="ECO:0000256" key="12">
    <source>
        <dbReference type="HAMAP-Rule" id="MF_00388"/>
    </source>
</evidence>
<comment type="cofactor">
    <cofactor evidence="1 12">
        <name>Zn(2+)</name>
        <dbReference type="ChEBI" id="CHEBI:29105"/>
    </cofactor>
</comment>
<evidence type="ECO:0000256" key="4">
    <source>
        <dbReference type="ARBA" id="ARBA00012745"/>
    </source>
</evidence>
<dbReference type="PANTHER" id="PTHR33694">
    <property type="entry name" value="UDP-3-O-ACYL-N-ACETYLGLUCOSAMINE DEACETYLASE 1, MITOCHONDRIAL-RELATED"/>
    <property type="match status" value="1"/>
</dbReference>
<evidence type="ECO:0000256" key="8">
    <source>
        <dbReference type="ARBA" id="ARBA00022801"/>
    </source>
</evidence>
<dbReference type="Gene3D" id="3.30.1700.10">
    <property type="entry name" value="lpxc deacetylase, domain 2"/>
    <property type="match status" value="1"/>
</dbReference>
<dbReference type="EMBL" id="JBHPBY010000156">
    <property type="protein sequence ID" value="MFC1851136.1"/>
    <property type="molecule type" value="Genomic_DNA"/>
</dbReference>
<comment type="pathway">
    <text evidence="3 12">Glycolipid biosynthesis; lipid IV(A) biosynthesis; lipid IV(A) from (3R)-3-hydroxytetradecanoyl-[acyl-carrier-protein] and UDP-N-acetyl-alpha-D-glucosamine: step 2/6.</text>
</comment>
<name>A0ABV6YY58_UNCC1</name>
<evidence type="ECO:0000256" key="6">
    <source>
        <dbReference type="ARBA" id="ARBA00022556"/>
    </source>
</evidence>
<dbReference type="EC" id="3.5.1.108" evidence="4 12"/>
<feature type="active site" description="Proton donor" evidence="12">
    <location>
        <position position="268"/>
    </location>
</feature>
<dbReference type="InterPro" id="IPR015870">
    <property type="entry name" value="UDP-acyl_N-AcGlcN_deAcase_N"/>
</dbReference>
<feature type="binding site" evidence="12">
    <location>
        <position position="245"/>
    </location>
    <ligand>
        <name>Zn(2+)</name>
        <dbReference type="ChEBI" id="CHEBI:29105"/>
    </ligand>
</feature>
<keyword evidence="5 12" id="KW-0444">Lipid biosynthesis</keyword>
<keyword evidence="9 12" id="KW-0862">Zinc</keyword>
<dbReference type="Gene3D" id="3.30.230.20">
    <property type="entry name" value="lpxc deacetylase, domain 1"/>
    <property type="match status" value="1"/>
</dbReference>
<keyword evidence="14" id="KW-1185">Reference proteome</keyword>
<dbReference type="SUPFAM" id="SSF54211">
    <property type="entry name" value="Ribosomal protein S5 domain 2-like"/>
    <property type="match status" value="2"/>
</dbReference>
<dbReference type="InterPro" id="IPR004463">
    <property type="entry name" value="UDP-acyl_GlcNac_deAcase"/>
</dbReference>
<keyword evidence="10 12" id="KW-0443">Lipid metabolism</keyword>
<dbReference type="PANTHER" id="PTHR33694:SF1">
    <property type="entry name" value="UDP-3-O-ACYL-N-ACETYLGLUCOSAMINE DEACETYLASE 1, MITOCHONDRIAL-RELATED"/>
    <property type="match status" value="1"/>
</dbReference>
<accession>A0ABV6YY58</accession>
<dbReference type="InterPro" id="IPR011334">
    <property type="entry name" value="UDP-acyl_GlcNac_deAcase_C"/>
</dbReference>
<evidence type="ECO:0000256" key="9">
    <source>
        <dbReference type="ARBA" id="ARBA00022833"/>
    </source>
</evidence>
<dbReference type="HAMAP" id="MF_00388">
    <property type="entry name" value="LpxC"/>
    <property type="match status" value="1"/>
</dbReference>
<dbReference type="NCBIfam" id="TIGR00325">
    <property type="entry name" value="lpxC"/>
    <property type="match status" value="1"/>
</dbReference>
<dbReference type="Pfam" id="PF03331">
    <property type="entry name" value="LpxC"/>
    <property type="match status" value="1"/>
</dbReference>
<evidence type="ECO:0000256" key="11">
    <source>
        <dbReference type="ARBA" id="ARBA00024535"/>
    </source>
</evidence>
<gene>
    <name evidence="12 13" type="primary">lpxC</name>
    <name evidence="13" type="ORF">ACFL27_13155</name>
</gene>
<evidence type="ECO:0000256" key="2">
    <source>
        <dbReference type="ARBA" id="ARBA00002923"/>
    </source>
</evidence>
<feature type="binding site" evidence="12">
    <location>
        <position position="85"/>
    </location>
    <ligand>
        <name>Zn(2+)</name>
        <dbReference type="ChEBI" id="CHEBI:29105"/>
    </ligand>
</feature>
<evidence type="ECO:0000256" key="5">
    <source>
        <dbReference type="ARBA" id="ARBA00022516"/>
    </source>
</evidence>
<protein>
    <recommendedName>
        <fullName evidence="4 12">UDP-3-O-acyl-N-acetylglucosamine deacetylase</fullName>
        <shortName evidence="12">UDP-3-O-acyl-GlcNAc deacetylase</shortName>
        <ecNumber evidence="4 12">3.5.1.108</ecNumber>
    </recommendedName>
    <alternativeName>
        <fullName evidence="12">UDP-3-O-[R-3-hydroxymyristoyl]-N-acetylglucosamine deacetylase</fullName>
    </alternativeName>
</protein>
<evidence type="ECO:0000256" key="1">
    <source>
        <dbReference type="ARBA" id="ARBA00001947"/>
    </source>
</evidence>
<evidence type="ECO:0000313" key="13">
    <source>
        <dbReference type="EMBL" id="MFC1851136.1"/>
    </source>
</evidence>
<evidence type="ECO:0000256" key="3">
    <source>
        <dbReference type="ARBA" id="ARBA00005002"/>
    </source>
</evidence>
<comment type="similarity">
    <text evidence="12">Belongs to the LpxC family.</text>
</comment>
<evidence type="ECO:0000256" key="7">
    <source>
        <dbReference type="ARBA" id="ARBA00022723"/>
    </source>
</evidence>
<evidence type="ECO:0000256" key="10">
    <source>
        <dbReference type="ARBA" id="ARBA00023098"/>
    </source>
</evidence>
<comment type="caution">
    <text evidence="13">The sequence shown here is derived from an EMBL/GenBank/DDBJ whole genome shotgun (WGS) entry which is preliminary data.</text>
</comment>
<comment type="catalytic activity">
    <reaction evidence="11 12">
        <text>a UDP-3-O-[(3R)-3-hydroxyacyl]-N-acetyl-alpha-D-glucosamine + H2O = a UDP-3-O-[(3R)-3-hydroxyacyl]-alpha-D-glucosamine + acetate</text>
        <dbReference type="Rhea" id="RHEA:67816"/>
        <dbReference type="ChEBI" id="CHEBI:15377"/>
        <dbReference type="ChEBI" id="CHEBI:30089"/>
        <dbReference type="ChEBI" id="CHEBI:137740"/>
        <dbReference type="ChEBI" id="CHEBI:173225"/>
        <dbReference type="EC" id="3.5.1.108"/>
    </reaction>
</comment>
<keyword evidence="8 12" id="KW-0378">Hydrolase</keyword>
<dbReference type="Proteomes" id="UP001594351">
    <property type="component" value="Unassembled WGS sequence"/>
</dbReference>
<dbReference type="InterPro" id="IPR020568">
    <property type="entry name" value="Ribosomal_Su5_D2-typ_SF"/>
</dbReference>
<evidence type="ECO:0000313" key="14">
    <source>
        <dbReference type="Proteomes" id="UP001594351"/>
    </source>
</evidence>
<organism evidence="13 14">
    <name type="scientific">candidate division CSSED10-310 bacterium</name>
    <dbReference type="NCBI Taxonomy" id="2855610"/>
    <lineage>
        <taxon>Bacteria</taxon>
        <taxon>Bacteria division CSSED10-310</taxon>
    </lineage>
</organism>